<accession>A0A0F3IJ28</accession>
<dbReference type="Proteomes" id="UP000033774">
    <property type="component" value="Unassembled WGS sequence"/>
</dbReference>
<sequence length="64" mass="7358">EFANYFSILPDAGALENPLFTQNGLAKRCPEDFRYSSDRNDVWVNAAGFDRLWQDEQDSEARSL</sequence>
<reference evidence="1 2" key="1">
    <citation type="submission" date="2015-03" db="EMBL/GenBank/DDBJ databases">
        <title>Draft genome sequence of Elstera litoralis.</title>
        <authorList>
            <person name="Rahalkar M.C."/>
            <person name="Dhakephalkar P.K."/>
            <person name="Pore S.D."/>
            <person name="Arora P."/>
            <person name="Kapse N.G."/>
            <person name="Pandit P.S."/>
        </authorList>
    </citation>
    <scope>NUCLEOTIDE SEQUENCE [LARGE SCALE GENOMIC DNA]</scope>
    <source>
        <strain evidence="1 2">Dia-1</strain>
    </source>
</reference>
<dbReference type="RefSeq" id="WP_045777524.1">
    <property type="nucleotide sequence ID" value="NZ_LAJY01000892.1"/>
</dbReference>
<protein>
    <submittedName>
        <fullName evidence="1">Uncharacterized protein</fullName>
    </submittedName>
</protein>
<proteinExistence type="predicted"/>
<name>A0A0F3IJ28_9PROT</name>
<dbReference type="EMBL" id="LAJY01000892">
    <property type="protein sequence ID" value="KJV06765.1"/>
    <property type="molecule type" value="Genomic_DNA"/>
</dbReference>
<comment type="caution">
    <text evidence="1">The sequence shown here is derived from an EMBL/GenBank/DDBJ whole genome shotgun (WGS) entry which is preliminary data.</text>
</comment>
<keyword evidence="2" id="KW-1185">Reference proteome</keyword>
<gene>
    <name evidence="1" type="ORF">VZ95_20570</name>
</gene>
<evidence type="ECO:0000313" key="1">
    <source>
        <dbReference type="EMBL" id="KJV06765.1"/>
    </source>
</evidence>
<dbReference type="AlphaFoldDB" id="A0A0F3IJ28"/>
<feature type="non-terminal residue" evidence="1">
    <location>
        <position position="1"/>
    </location>
</feature>
<organism evidence="1 2">
    <name type="scientific">Elstera litoralis</name>
    <dbReference type="NCBI Taxonomy" id="552518"/>
    <lineage>
        <taxon>Bacteria</taxon>
        <taxon>Pseudomonadati</taxon>
        <taxon>Pseudomonadota</taxon>
        <taxon>Alphaproteobacteria</taxon>
        <taxon>Rhodospirillales</taxon>
        <taxon>Rhodospirillaceae</taxon>
        <taxon>Elstera</taxon>
    </lineage>
</organism>
<evidence type="ECO:0000313" key="2">
    <source>
        <dbReference type="Proteomes" id="UP000033774"/>
    </source>
</evidence>